<name>A0A7R9DB61_TIMPO</name>
<sequence length="86" mass="9614">MLPTCHQMQVSYKSVLRLNCLGRGDRGSNLSGELGVVFPKWFSTLPPRKCGFTSSNSSFPIPNPLDLLKRKLRCVACLTLPSDEFR</sequence>
<organism evidence="1">
    <name type="scientific">Timema poppense</name>
    <name type="common">Walking stick</name>
    <dbReference type="NCBI Taxonomy" id="170557"/>
    <lineage>
        <taxon>Eukaryota</taxon>
        <taxon>Metazoa</taxon>
        <taxon>Ecdysozoa</taxon>
        <taxon>Arthropoda</taxon>
        <taxon>Hexapoda</taxon>
        <taxon>Insecta</taxon>
        <taxon>Pterygota</taxon>
        <taxon>Neoptera</taxon>
        <taxon>Polyneoptera</taxon>
        <taxon>Phasmatodea</taxon>
        <taxon>Timematodea</taxon>
        <taxon>Timematoidea</taxon>
        <taxon>Timematidae</taxon>
        <taxon>Timema</taxon>
    </lineage>
</organism>
<reference evidence="1" key="1">
    <citation type="submission" date="2020-11" db="EMBL/GenBank/DDBJ databases">
        <authorList>
            <person name="Tran Van P."/>
        </authorList>
    </citation>
    <scope>NUCLEOTIDE SEQUENCE</scope>
</reference>
<dbReference type="EMBL" id="OD004867">
    <property type="protein sequence ID" value="CAD7410599.1"/>
    <property type="molecule type" value="Genomic_DNA"/>
</dbReference>
<dbReference type="AlphaFoldDB" id="A0A7R9DB61"/>
<protein>
    <submittedName>
        <fullName evidence="1">Uncharacterized protein</fullName>
    </submittedName>
</protein>
<gene>
    <name evidence="1" type="ORF">TPSB3V08_LOCUS7443</name>
</gene>
<proteinExistence type="predicted"/>
<accession>A0A7R9DB61</accession>
<evidence type="ECO:0000313" key="1">
    <source>
        <dbReference type="EMBL" id="CAD7410599.1"/>
    </source>
</evidence>